<gene>
    <name evidence="1" type="ORF">L2E82_10582</name>
</gene>
<keyword evidence="2" id="KW-1185">Reference proteome</keyword>
<reference evidence="1 2" key="2">
    <citation type="journal article" date="2022" name="Mol. Ecol. Resour.">
        <title>The genomes of chicory, endive, great burdock and yacon provide insights into Asteraceae paleo-polyploidization history and plant inulin production.</title>
        <authorList>
            <person name="Fan W."/>
            <person name="Wang S."/>
            <person name="Wang H."/>
            <person name="Wang A."/>
            <person name="Jiang F."/>
            <person name="Liu H."/>
            <person name="Zhao H."/>
            <person name="Xu D."/>
            <person name="Zhang Y."/>
        </authorList>
    </citation>
    <scope>NUCLEOTIDE SEQUENCE [LARGE SCALE GENOMIC DNA]</scope>
    <source>
        <strain evidence="2">cv. Punajuju</strain>
        <tissue evidence="1">Leaves</tissue>
    </source>
</reference>
<dbReference type="Proteomes" id="UP001055811">
    <property type="component" value="Linkage Group LG02"/>
</dbReference>
<organism evidence="1 2">
    <name type="scientific">Cichorium intybus</name>
    <name type="common">Chicory</name>
    <dbReference type="NCBI Taxonomy" id="13427"/>
    <lineage>
        <taxon>Eukaryota</taxon>
        <taxon>Viridiplantae</taxon>
        <taxon>Streptophyta</taxon>
        <taxon>Embryophyta</taxon>
        <taxon>Tracheophyta</taxon>
        <taxon>Spermatophyta</taxon>
        <taxon>Magnoliopsida</taxon>
        <taxon>eudicotyledons</taxon>
        <taxon>Gunneridae</taxon>
        <taxon>Pentapetalae</taxon>
        <taxon>asterids</taxon>
        <taxon>campanulids</taxon>
        <taxon>Asterales</taxon>
        <taxon>Asteraceae</taxon>
        <taxon>Cichorioideae</taxon>
        <taxon>Cichorieae</taxon>
        <taxon>Cichoriinae</taxon>
        <taxon>Cichorium</taxon>
    </lineage>
</organism>
<evidence type="ECO:0000313" key="1">
    <source>
        <dbReference type="EMBL" id="KAI3780598.1"/>
    </source>
</evidence>
<dbReference type="EMBL" id="CM042010">
    <property type="protein sequence ID" value="KAI3780598.1"/>
    <property type="molecule type" value="Genomic_DNA"/>
</dbReference>
<sequence>MKANAFFNSVVDVPFTFLKNFKTILSSPYFPFLRDNPNLHSLTSALVLLLLANIRWYIEKKEGPSDSKLASVKHYAILIKKKLPKVNRVLAKRLLEDEELEANKKDTDAADTNKKPFSKMIDSHLSSKTRFQV</sequence>
<name>A0ACB9GBL4_CICIN</name>
<proteinExistence type="predicted"/>
<comment type="caution">
    <text evidence="1">The sequence shown here is derived from an EMBL/GenBank/DDBJ whole genome shotgun (WGS) entry which is preliminary data.</text>
</comment>
<protein>
    <submittedName>
        <fullName evidence="1">Uncharacterized protein</fullName>
    </submittedName>
</protein>
<evidence type="ECO:0000313" key="2">
    <source>
        <dbReference type="Proteomes" id="UP001055811"/>
    </source>
</evidence>
<accession>A0ACB9GBL4</accession>
<reference evidence="2" key="1">
    <citation type="journal article" date="2022" name="Mol. Ecol. Resour.">
        <title>The genomes of chicory, endive, great burdock and yacon provide insights into Asteraceae palaeo-polyploidization history and plant inulin production.</title>
        <authorList>
            <person name="Fan W."/>
            <person name="Wang S."/>
            <person name="Wang H."/>
            <person name="Wang A."/>
            <person name="Jiang F."/>
            <person name="Liu H."/>
            <person name="Zhao H."/>
            <person name="Xu D."/>
            <person name="Zhang Y."/>
        </authorList>
    </citation>
    <scope>NUCLEOTIDE SEQUENCE [LARGE SCALE GENOMIC DNA]</scope>
    <source>
        <strain evidence="2">cv. Punajuju</strain>
    </source>
</reference>